<protein>
    <recommendedName>
        <fullName evidence="1">GmrSD restriction endonucleases N-terminal domain-containing protein</fullName>
    </recommendedName>
</protein>
<organism evidence="2 3">
    <name type="scientific">Porphyromonas endodontalis (strain ATCC 35406 / DSM 24491 / JCM 8526 / CCUG 16442 / BCRC 14492 / NCTC 13058 / HG 370)</name>
    <name type="common">Bacteroides endodontalis</name>
    <dbReference type="NCBI Taxonomy" id="553175"/>
    <lineage>
        <taxon>Bacteria</taxon>
        <taxon>Pseudomonadati</taxon>
        <taxon>Bacteroidota</taxon>
        <taxon>Bacteroidia</taxon>
        <taxon>Bacteroidales</taxon>
        <taxon>Porphyromonadaceae</taxon>
        <taxon>Porphyromonas</taxon>
    </lineage>
</organism>
<comment type="caution">
    <text evidence="2">The sequence shown here is derived from an EMBL/GenBank/DDBJ whole genome shotgun (WGS) entry which is preliminary data.</text>
</comment>
<dbReference type="Pfam" id="PF03235">
    <property type="entry name" value="GmrSD_N"/>
    <property type="match status" value="1"/>
</dbReference>
<gene>
    <name evidence="2" type="ORF">POREN0001_0083</name>
</gene>
<reference evidence="2 3" key="1">
    <citation type="submission" date="2009-04" db="EMBL/GenBank/DDBJ databases">
        <authorList>
            <person name="Sebastian Y."/>
            <person name="Madupu R."/>
            <person name="Durkin A.S."/>
            <person name="Torralba M."/>
            <person name="Methe B."/>
            <person name="Sutton G.G."/>
            <person name="Strausberg R.L."/>
            <person name="Nelson K.E."/>
        </authorList>
    </citation>
    <scope>NUCLEOTIDE SEQUENCE [LARGE SCALE GENOMIC DNA]</scope>
    <source>
        <strain evidence="3">ATCC 35406 / BCRC 14492 / JCM 8526 / NCTC 13058 / HG 370</strain>
    </source>
</reference>
<evidence type="ECO:0000259" key="1">
    <source>
        <dbReference type="Pfam" id="PF03235"/>
    </source>
</evidence>
<dbReference type="EMBL" id="ACNN01000032">
    <property type="protein sequence ID" value="EEN82109.1"/>
    <property type="molecule type" value="Genomic_DNA"/>
</dbReference>
<dbReference type="RefSeq" id="WP_004334771.1">
    <property type="nucleotide sequence ID" value="NZ_ACNN01000032.1"/>
</dbReference>
<sequence length="166" mass="18876">MATSIQVNRQNVVELLKTGVEHPFIIPEYQRPYAWSIDEVKTLFDDLWEFTISTGGSSNASKSYFLGTIVSFINEDGEQEIIDGQQRITTLFLFLRAIFTHLFNSDNQTDESKHFISMIAPAIWKTNKLTGKIDFKQILLMSKVINNEGNEILRGILETGEATPPF</sequence>
<dbReference type="InterPro" id="IPR004919">
    <property type="entry name" value="GmrSD_N"/>
</dbReference>
<accession>C3JCD8</accession>
<feature type="domain" description="GmrSD restriction endonucleases N-terminal" evidence="1">
    <location>
        <begin position="21"/>
        <end position="113"/>
    </location>
</feature>
<proteinExistence type="predicted"/>
<dbReference type="eggNOG" id="COG1479">
    <property type="taxonomic scope" value="Bacteria"/>
</dbReference>
<evidence type="ECO:0000313" key="3">
    <source>
        <dbReference type="Proteomes" id="UP000004295"/>
    </source>
</evidence>
<dbReference type="Proteomes" id="UP000004295">
    <property type="component" value="Unassembled WGS sequence"/>
</dbReference>
<dbReference type="GeneID" id="93365856"/>
<dbReference type="PANTHER" id="PTHR35149">
    <property type="entry name" value="SLL5132 PROTEIN"/>
    <property type="match status" value="1"/>
</dbReference>
<keyword evidence="3" id="KW-1185">Reference proteome</keyword>
<dbReference type="PANTHER" id="PTHR35149:SF2">
    <property type="entry name" value="DUF262 DOMAIN-CONTAINING PROTEIN"/>
    <property type="match status" value="1"/>
</dbReference>
<dbReference type="AlphaFoldDB" id="C3JCD8"/>
<name>C3JCD8_POREA</name>
<evidence type="ECO:0000313" key="2">
    <source>
        <dbReference type="EMBL" id="EEN82109.1"/>
    </source>
</evidence>